<dbReference type="Pfam" id="PF00441">
    <property type="entry name" value="Acyl-CoA_dh_1"/>
    <property type="match status" value="1"/>
</dbReference>
<keyword evidence="2" id="KW-0274">FAD</keyword>
<evidence type="ECO:0000313" key="6">
    <source>
        <dbReference type="Proteomes" id="UP001257627"/>
    </source>
</evidence>
<proteinExistence type="predicted"/>
<dbReference type="InterPro" id="IPR009075">
    <property type="entry name" value="AcylCo_DH/oxidase_C"/>
</dbReference>
<name>A0ABU3V1R5_9ACTN</name>
<dbReference type="RefSeq" id="WP_316736809.1">
    <property type="nucleotide sequence ID" value="NZ_JARAKF010000001.1"/>
</dbReference>
<evidence type="ECO:0000256" key="3">
    <source>
        <dbReference type="ARBA" id="ARBA00023002"/>
    </source>
</evidence>
<dbReference type="EMBL" id="JARAKF010000001">
    <property type="protein sequence ID" value="MDU9000123.1"/>
    <property type="molecule type" value="Genomic_DNA"/>
</dbReference>
<gene>
    <name evidence="5" type="ORF">PU648_48970</name>
</gene>
<evidence type="ECO:0000256" key="2">
    <source>
        <dbReference type="ARBA" id="ARBA00022827"/>
    </source>
</evidence>
<feature type="domain" description="Acyl-CoA dehydrogenase/oxidase C-terminal" evidence="4">
    <location>
        <begin position="193"/>
        <end position="308"/>
    </location>
</feature>
<accession>A0ABU3V1R5</accession>
<protein>
    <submittedName>
        <fullName evidence="5">Acyl-CoA dehydrogenase family protein</fullName>
    </submittedName>
</protein>
<dbReference type="PANTHER" id="PTHR43884">
    <property type="entry name" value="ACYL-COA DEHYDROGENASE"/>
    <property type="match status" value="1"/>
</dbReference>
<evidence type="ECO:0000256" key="1">
    <source>
        <dbReference type="ARBA" id="ARBA00022630"/>
    </source>
</evidence>
<dbReference type="SUPFAM" id="SSF47203">
    <property type="entry name" value="Acyl-CoA dehydrogenase C-terminal domain-like"/>
    <property type="match status" value="1"/>
</dbReference>
<dbReference type="PANTHER" id="PTHR43884:SF20">
    <property type="entry name" value="ACYL-COA DEHYDROGENASE FADE28"/>
    <property type="match status" value="1"/>
</dbReference>
<keyword evidence="1" id="KW-0285">Flavoprotein</keyword>
<dbReference type="Proteomes" id="UP001257627">
    <property type="component" value="Unassembled WGS sequence"/>
</dbReference>
<dbReference type="InterPro" id="IPR036250">
    <property type="entry name" value="AcylCo_DH-like_C"/>
</dbReference>
<keyword evidence="3" id="KW-0560">Oxidoreductase</keyword>
<comment type="caution">
    <text evidence="5">The sequence shown here is derived from an EMBL/GenBank/DDBJ whole genome shotgun (WGS) entry which is preliminary data.</text>
</comment>
<dbReference type="Gene3D" id="1.20.140.10">
    <property type="entry name" value="Butyryl-CoA Dehydrogenase, subunit A, domain 3"/>
    <property type="match status" value="1"/>
</dbReference>
<organism evidence="5 6">
    <name type="scientific">Streptomyces mirabilis</name>
    <dbReference type="NCBI Taxonomy" id="68239"/>
    <lineage>
        <taxon>Bacteria</taxon>
        <taxon>Bacillati</taxon>
        <taxon>Actinomycetota</taxon>
        <taxon>Actinomycetes</taxon>
        <taxon>Kitasatosporales</taxon>
        <taxon>Streptomycetaceae</taxon>
        <taxon>Streptomyces</taxon>
    </lineage>
</organism>
<keyword evidence="6" id="KW-1185">Reference proteome</keyword>
<sequence>MEAEEFLLVRDMFRTFAARFRIGSADDVKPTARTAAQEALGELGLAELRRSSPPAATVQECALLAEEHGRQPLTTSLVGTVLLAPELLRLLERAEPSAHGGTPTIALGHDLRFPDSAPDSSPSRLLAWDCEGADSALCVTPDGTVTALELGATAPGIDLLRGIRSVSPESPARVLGRLDAQEYRHWQAYALVMVSSELVGAAGSFVQLSVEYARERRQYGRAVGSFQSVQHLLADATVLVEACTSATRYAAWCLDNESPTRALTAARVAKAEVNTSALDAVYTGMQVFGGIAQTWEHVAHLYLRKVRLGAMTLASTADLLTTLAQPELTR</sequence>
<evidence type="ECO:0000313" key="5">
    <source>
        <dbReference type="EMBL" id="MDU9000123.1"/>
    </source>
</evidence>
<evidence type="ECO:0000259" key="4">
    <source>
        <dbReference type="Pfam" id="PF00441"/>
    </source>
</evidence>
<reference evidence="5 6" key="1">
    <citation type="submission" date="2023-02" db="EMBL/GenBank/DDBJ databases">
        <authorList>
            <person name="Maleckis M."/>
        </authorList>
    </citation>
    <scope>NUCLEOTIDE SEQUENCE [LARGE SCALE GENOMIC DNA]</scope>
    <source>
        <strain evidence="5 6">P8-A2</strain>
    </source>
</reference>